<evidence type="ECO:0008006" key="4">
    <source>
        <dbReference type="Google" id="ProtNLM"/>
    </source>
</evidence>
<feature type="transmembrane region" description="Helical" evidence="1">
    <location>
        <begin position="88"/>
        <end position="110"/>
    </location>
</feature>
<comment type="caution">
    <text evidence="2">The sequence shown here is derived from an EMBL/GenBank/DDBJ whole genome shotgun (WGS) entry which is preliminary data.</text>
</comment>
<protein>
    <recommendedName>
        <fullName evidence="4">Lycopene cyclase domain-containing protein</fullName>
    </recommendedName>
</protein>
<keyword evidence="1" id="KW-1133">Transmembrane helix</keyword>
<dbReference type="EMBL" id="JAUSUG010000001">
    <property type="protein sequence ID" value="MDQ0252706.1"/>
    <property type="molecule type" value="Genomic_DNA"/>
</dbReference>
<evidence type="ECO:0000256" key="1">
    <source>
        <dbReference type="SAM" id="Phobius"/>
    </source>
</evidence>
<keyword evidence="3" id="KW-1185">Reference proteome</keyword>
<organism evidence="2 3">
    <name type="scientific">Evansella vedderi</name>
    <dbReference type="NCBI Taxonomy" id="38282"/>
    <lineage>
        <taxon>Bacteria</taxon>
        <taxon>Bacillati</taxon>
        <taxon>Bacillota</taxon>
        <taxon>Bacilli</taxon>
        <taxon>Bacillales</taxon>
        <taxon>Bacillaceae</taxon>
        <taxon>Evansella</taxon>
    </lineage>
</organism>
<sequence length="154" mass="18398">MEQILPWVLIVAPWFLLLPLDSIRVRRFMSVAFLIVVITTITHQLAEIYNWWTVTSDFPFLTNVSTFAYGLLPVVTILMFYFTYPNIWLFFGVNIVFDAFQAFVISPFVFERFGLYRMEEMSNFGLFILIIILVPVIYFYQRWYDKKLNSDHFS</sequence>
<feature type="transmembrane region" description="Helical" evidence="1">
    <location>
        <begin position="122"/>
        <end position="140"/>
    </location>
</feature>
<feature type="transmembrane region" description="Helical" evidence="1">
    <location>
        <begin position="58"/>
        <end position="81"/>
    </location>
</feature>
<proteinExistence type="predicted"/>
<name>A0ABT9ZN98_9BACI</name>
<evidence type="ECO:0000313" key="2">
    <source>
        <dbReference type="EMBL" id="MDQ0252706.1"/>
    </source>
</evidence>
<dbReference type="Proteomes" id="UP001230005">
    <property type="component" value="Unassembled WGS sequence"/>
</dbReference>
<gene>
    <name evidence="2" type="ORF">J2S74_000078</name>
</gene>
<reference evidence="2 3" key="1">
    <citation type="submission" date="2023-07" db="EMBL/GenBank/DDBJ databases">
        <title>Genomic Encyclopedia of Type Strains, Phase IV (KMG-IV): sequencing the most valuable type-strain genomes for metagenomic binning, comparative biology and taxonomic classification.</title>
        <authorList>
            <person name="Goeker M."/>
        </authorList>
    </citation>
    <scope>NUCLEOTIDE SEQUENCE [LARGE SCALE GENOMIC DNA]</scope>
    <source>
        <strain evidence="2 3">DSM 9768</strain>
    </source>
</reference>
<feature type="transmembrane region" description="Helical" evidence="1">
    <location>
        <begin position="30"/>
        <end position="52"/>
    </location>
</feature>
<keyword evidence="1" id="KW-0472">Membrane</keyword>
<feature type="transmembrane region" description="Helical" evidence="1">
    <location>
        <begin position="6"/>
        <end position="23"/>
    </location>
</feature>
<dbReference type="RefSeq" id="WP_307320411.1">
    <property type="nucleotide sequence ID" value="NZ_JAUSUG010000001.1"/>
</dbReference>
<evidence type="ECO:0000313" key="3">
    <source>
        <dbReference type="Proteomes" id="UP001230005"/>
    </source>
</evidence>
<keyword evidence="1" id="KW-0812">Transmembrane</keyword>
<accession>A0ABT9ZN98</accession>